<sequence length="166" mass="18819">MDTVKILHVVGYKNSGKTTLMKNWISYLKESGYKVAAIKHHGHGAKLAMPDEAKDSMQYIAHGADMSLVSGGGYTQQIMQKESSYKELIALARRDEPDIILVEGFKEEQGKKVVLATEEEWETLQQLDGIVLVVGDVETDHYETIASRTFEDRLNSWLRSWLREAF</sequence>
<organism evidence="2 3">
    <name type="scientific">Candidatus Pseudogracilibacillus intestinigallinarum</name>
    <dbReference type="NCBI Taxonomy" id="2838742"/>
    <lineage>
        <taxon>Bacteria</taxon>
        <taxon>Bacillati</taxon>
        <taxon>Bacillota</taxon>
        <taxon>Bacilli</taxon>
        <taxon>Bacillales</taxon>
        <taxon>Bacillaceae</taxon>
        <taxon>Pseudogracilibacillus</taxon>
    </lineage>
</organism>
<proteinExistence type="predicted"/>
<dbReference type="EMBL" id="DXHX01000158">
    <property type="protein sequence ID" value="HIV75573.1"/>
    <property type="molecule type" value="Genomic_DNA"/>
</dbReference>
<name>A0A9D1PN27_9BACI</name>
<accession>A0A9D1PN27</accession>
<dbReference type="Proteomes" id="UP000823937">
    <property type="component" value="Unassembled WGS sequence"/>
</dbReference>
<dbReference type="InterPro" id="IPR027417">
    <property type="entry name" value="P-loop_NTPase"/>
</dbReference>
<dbReference type="InterPro" id="IPR004435">
    <property type="entry name" value="MobB_dom"/>
</dbReference>
<dbReference type="InterPro" id="IPR052539">
    <property type="entry name" value="MGD_biosynthesis_adapter"/>
</dbReference>
<dbReference type="AlphaFoldDB" id="A0A9D1PN27"/>
<evidence type="ECO:0000259" key="1">
    <source>
        <dbReference type="Pfam" id="PF03205"/>
    </source>
</evidence>
<feature type="domain" description="Molybdopterin-guanine dinucleotide biosynthesis protein B (MobB)" evidence="1">
    <location>
        <begin position="6"/>
        <end position="134"/>
    </location>
</feature>
<dbReference type="Pfam" id="PF03205">
    <property type="entry name" value="MobB"/>
    <property type="match status" value="1"/>
</dbReference>
<dbReference type="SUPFAM" id="SSF52540">
    <property type="entry name" value="P-loop containing nucleoside triphosphate hydrolases"/>
    <property type="match status" value="1"/>
</dbReference>
<gene>
    <name evidence="2" type="primary">mobB</name>
    <name evidence="2" type="ORF">H9895_10905</name>
</gene>
<comment type="caution">
    <text evidence="2">The sequence shown here is derived from an EMBL/GenBank/DDBJ whole genome shotgun (WGS) entry which is preliminary data.</text>
</comment>
<reference evidence="2" key="1">
    <citation type="journal article" date="2021" name="PeerJ">
        <title>Extensive microbial diversity within the chicken gut microbiome revealed by metagenomics and culture.</title>
        <authorList>
            <person name="Gilroy R."/>
            <person name="Ravi A."/>
            <person name="Getino M."/>
            <person name="Pursley I."/>
            <person name="Horton D.L."/>
            <person name="Alikhan N.F."/>
            <person name="Baker D."/>
            <person name="Gharbi K."/>
            <person name="Hall N."/>
            <person name="Watson M."/>
            <person name="Adriaenssens E.M."/>
            <person name="Foster-Nyarko E."/>
            <person name="Jarju S."/>
            <person name="Secka A."/>
            <person name="Antonio M."/>
            <person name="Oren A."/>
            <person name="Chaudhuri R.R."/>
            <person name="La Ragione R."/>
            <person name="Hildebrand F."/>
            <person name="Pallen M.J."/>
        </authorList>
    </citation>
    <scope>NUCLEOTIDE SEQUENCE</scope>
    <source>
        <strain evidence="2">CHK169-2315</strain>
    </source>
</reference>
<dbReference type="GO" id="GO:0006777">
    <property type="term" value="P:Mo-molybdopterin cofactor biosynthetic process"/>
    <property type="evidence" value="ECO:0007669"/>
    <property type="project" value="InterPro"/>
</dbReference>
<dbReference type="PANTHER" id="PTHR40072">
    <property type="entry name" value="MOLYBDOPTERIN-GUANINE DINUCLEOTIDE BIOSYNTHESIS ADAPTER PROTEIN-RELATED"/>
    <property type="match status" value="1"/>
</dbReference>
<dbReference type="PANTHER" id="PTHR40072:SF1">
    <property type="entry name" value="MOLYBDOPTERIN-GUANINE DINUCLEOTIDE BIOSYNTHESIS ADAPTER PROTEIN"/>
    <property type="match status" value="1"/>
</dbReference>
<dbReference type="Gene3D" id="3.40.50.300">
    <property type="entry name" value="P-loop containing nucleotide triphosphate hydrolases"/>
    <property type="match status" value="1"/>
</dbReference>
<protein>
    <submittedName>
        <fullName evidence="2">Molybdopterin-guanine dinucleotide biosynthesis protein B</fullName>
    </submittedName>
</protein>
<dbReference type="NCBIfam" id="TIGR00176">
    <property type="entry name" value="mobB"/>
    <property type="match status" value="1"/>
</dbReference>
<dbReference type="GO" id="GO:0005525">
    <property type="term" value="F:GTP binding"/>
    <property type="evidence" value="ECO:0007669"/>
    <property type="project" value="InterPro"/>
</dbReference>
<reference evidence="2" key="2">
    <citation type="submission" date="2021-04" db="EMBL/GenBank/DDBJ databases">
        <authorList>
            <person name="Gilroy R."/>
        </authorList>
    </citation>
    <scope>NUCLEOTIDE SEQUENCE</scope>
    <source>
        <strain evidence="2">CHK169-2315</strain>
    </source>
</reference>
<evidence type="ECO:0000313" key="2">
    <source>
        <dbReference type="EMBL" id="HIV75573.1"/>
    </source>
</evidence>
<evidence type="ECO:0000313" key="3">
    <source>
        <dbReference type="Proteomes" id="UP000823937"/>
    </source>
</evidence>